<sequence>MSESRPDGGEAVDLAAIHRDDLLLDALGRGEQEDDADGLTAMLAAWRADLTTDQPATVVDGPVQVVAPASASRARTLRAGAPAAPVPGPTRWRPSGRRALELAAAVLAVLMLATGLGVASHDAGPTSPLWSLTRVLHPERAEVLGVEHTTARAREAVADGRYDDAWELVDQAQRDLGRVADPADVTRLRADIDAVLRDLTTHLCLGWPRCATGPVIPTPSPAVSTGAAPEPSGVPAPGGTPPRPQRPAPTHPSTSTANPLLPRPPLPSVPLPSVPLPSVLPSLPLLPLPTGGLLG</sequence>
<dbReference type="Proteomes" id="UP000764837">
    <property type="component" value="Unassembled WGS sequence"/>
</dbReference>
<feature type="compositionally biased region" description="Pro residues" evidence="1">
    <location>
        <begin position="261"/>
        <end position="274"/>
    </location>
</feature>
<proteinExistence type="predicted"/>
<feature type="region of interest" description="Disordered" evidence="1">
    <location>
        <begin position="218"/>
        <end position="274"/>
    </location>
</feature>
<dbReference type="EMBL" id="JAFBBP010000001">
    <property type="protein sequence ID" value="MBM7489573.1"/>
    <property type="molecule type" value="Genomic_DNA"/>
</dbReference>
<evidence type="ECO:0000313" key="3">
    <source>
        <dbReference type="EMBL" id="MBM7489573.1"/>
    </source>
</evidence>
<dbReference type="InterPro" id="IPR031928">
    <property type="entry name" value="RsdA_SigD-bd"/>
</dbReference>
<evidence type="ECO:0000256" key="1">
    <source>
        <dbReference type="SAM" id="MobiDB-lite"/>
    </source>
</evidence>
<gene>
    <name evidence="3" type="ORF">JOD64_000795</name>
</gene>
<dbReference type="Pfam" id="PF16751">
    <property type="entry name" value="RsdA_SigD_bd"/>
    <property type="match status" value="1"/>
</dbReference>
<feature type="domain" description="Anti-sigma-D factor RsdA sigma factor binding region" evidence="2">
    <location>
        <begin position="13"/>
        <end position="51"/>
    </location>
</feature>
<protein>
    <recommendedName>
        <fullName evidence="2">Anti-sigma-D factor RsdA sigma factor binding region domain-containing protein</fullName>
    </recommendedName>
</protein>
<accession>A0ABS2LN23</accession>
<dbReference type="RefSeq" id="WP_204940952.1">
    <property type="nucleotide sequence ID" value="NZ_JAFBBP010000001.1"/>
</dbReference>
<evidence type="ECO:0000313" key="4">
    <source>
        <dbReference type="Proteomes" id="UP000764837"/>
    </source>
</evidence>
<comment type="caution">
    <text evidence="3">The sequence shown here is derived from an EMBL/GenBank/DDBJ whole genome shotgun (WGS) entry which is preliminary data.</text>
</comment>
<dbReference type="Gene3D" id="6.10.250.1300">
    <property type="match status" value="1"/>
</dbReference>
<reference evidence="3 4" key="1">
    <citation type="submission" date="2021-01" db="EMBL/GenBank/DDBJ databases">
        <title>Sequencing the genomes of 1000 actinobacteria strains.</title>
        <authorList>
            <person name="Klenk H.-P."/>
        </authorList>
    </citation>
    <scope>NUCLEOTIDE SEQUENCE [LARGE SCALE GENOMIC DNA]</scope>
    <source>
        <strain evidence="3 4">DSM 100204</strain>
    </source>
</reference>
<evidence type="ECO:0000259" key="2">
    <source>
        <dbReference type="Pfam" id="PF16751"/>
    </source>
</evidence>
<feature type="compositionally biased region" description="Pro residues" evidence="1">
    <location>
        <begin position="232"/>
        <end position="250"/>
    </location>
</feature>
<name>A0ABS2LN23_9ACTN</name>
<organism evidence="3 4">
    <name type="scientific">Micromonospora luteifusca</name>
    <dbReference type="NCBI Taxonomy" id="709860"/>
    <lineage>
        <taxon>Bacteria</taxon>
        <taxon>Bacillati</taxon>
        <taxon>Actinomycetota</taxon>
        <taxon>Actinomycetes</taxon>
        <taxon>Micromonosporales</taxon>
        <taxon>Micromonosporaceae</taxon>
        <taxon>Micromonospora</taxon>
    </lineage>
</organism>
<keyword evidence="4" id="KW-1185">Reference proteome</keyword>